<keyword evidence="4" id="KW-0221">Differentiation</keyword>
<dbReference type="Gene3D" id="3.40.50.300">
    <property type="entry name" value="P-loop containing nucleotide triphosphate hydrolases"/>
    <property type="match status" value="1"/>
</dbReference>
<evidence type="ECO:0000256" key="10">
    <source>
        <dbReference type="RuleBase" id="RU369050"/>
    </source>
</evidence>
<evidence type="ECO:0000256" key="1">
    <source>
        <dbReference type="ARBA" id="ARBA00007271"/>
    </source>
</evidence>
<dbReference type="GO" id="GO:0006302">
    <property type="term" value="P:double-strand break repair"/>
    <property type="evidence" value="ECO:0007669"/>
    <property type="project" value="Ensembl"/>
</dbReference>
<gene>
    <name evidence="12" type="primary">TRIP13</name>
</gene>
<dbReference type="Ensembl" id="ENSNNAT00000010403.1">
    <property type="protein sequence ID" value="ENSNNAP00000009931.1"/>
    <property type="gene ID" value="ENSNNAG00000006607.1"/>
</dbReference>
<comment type="subcellular location">
    <subcellularLocation>
        <location evidence="10">Nucleus</location>
    </subcellularLocation>
</comment>
<comment type="function">
    <text evidence="10">Plays a key role in chromosome recombination and chromosome structure development during meiosis. Required at early steps in meiotic recombination that leads to non-crossovers pathways. Also needed for efficient completion of homologous synapsis by influencing crossover distribution along the chromosomes affecting both crossovers and non-crossovers pathways.</text>
</comment>
<dbReference type="Pfam" id="PF00004">
    <property type="entry name" value="AAA"/>
    <property type="match status" value="1"/>
</dbReference>
<dbReference type="GO" id="GO:0042802">
    <property type="term" value="F:identical protein binding"/>
    <property type="evidence" value="ECO:0007669"/>
    <property type="project" value="Ensembl"/>
</dbReference>
<keyword evidence="8 10" id="KW-0469">Meiosis</keyword>
<dbReference type="GO" id="GO:0001556">
    <property type="term" value="P:oocyte maturation"/>
    <property type="evidence" value="ECO:0007669"/>
    <property type="project" value="Ensembl"/>
</dbReference>
<dbReference type="Pfam" id="PF23242">
    <property type="entry name" value="AAA_lid_TRIP13_C"/>
    <property type="match status" value="1"/>
</dbReference>
<keyword evidence="13" id="KW-1185">Reference proteome</keyword>
<evidence type="ECO:0000256" key="6">
    <source>
        <dbReference type="ARBA" id="ARBA00022871"/>
    </source>
</evidence>
<dbReference type="CDD" id="cd19508">
    <property type="entry name" value="RecA-like_Pch2-like"/>
    <property type="match status" value="1"/>
</dbReference>
<dbReference type="InterPro" id="IPR027417">
    <property type="entry name" value="P-loop_NTPase"/>
</dbReference>
<dbReference type="GO" id="GO:0016887">
    <property type="term" value="F:ATP hydrolysis activity"/>
    <property type="evidence" value="ECO:0007669"/>
    <property type="project" value="InterPro"/>
</dbReference>
<evidence type="ECO:0000313" key="13">
    <source>
        <dbReference type="Proteomes" id="UP000694559"/>
    </source>
</evidence>
<dbReference type="OrthoDB" id="10042665at2759"/>
<dbReference type="PANTHER" id="PTHR45991">
    <property type="entry name" value="PACHYTENE CHECKPOINT PROTEIN 2"/>
    <property type="match status" value="1"/>
</dbReference>
<organism evidence="12 13">
    <name type="scientific">Naja naja</name>
    <name type="common">Indian cobra</name>
    <dbReference type="NCBI Taxonomy" id="35670"/>
    <lineage>
        <taxon>Eukaryota</taxon>
        <taxon>Metazoa</taxon>
        <taxon>Chordata</taxon>
        <taxon>Craniata</taxon>
        <taxon>Vertebrata</taxon>
        <taxon>Euteleostomi</taxon>
        <taxon>Lepidosauria</taxon>
        <taxon>Squamata</taxon>
        <taxon>Bifurcata</taxon>
        <taxon>Unidentata</taxon>
        <taxon>Episquamata</taxon>
        <taxon>Toxicofera</taxon>
        <taxon>Serpentes</taxon>
        <taxon>Colubroidea</taxon>
        <taxon>Elapidae</taxon>
        <taxon>Elapinae</taxon>
        <taxon>Naja</taxon>
    </lineage>
</organism>
<reference evidence="12" key="2">
    <citation type="submission" date="2025-09" db="UniProtKB">
        <authorList>
            <consortium name="Ensembl"/>
        </authorList>
    </citation>
    <scope>IDENTIFICATION</scope>
</reference>
<comment type="similarity">
    <text evidence="1 10">Belongs to the AAA ATPase family. PCH2 subfamily.</text>
</comment>
<keyword evidence="3 9" id="KW-0547">Nucleotide-binding</keyword>
<dbReference type="GO" id="GO:0007144">
    <property type="term" value="P:female meiosis I"/>
    <property type="evidence" value="ECO:0007669"/>
    <property type="project" value="Ensembl"/>
</dbReference>
<dbReference type="SUPFAM" id="SSF52540">
    <property type="entry name" value="P-loop containing nucleoside triphosphate hydrolases"/>
    <property type="match status" value="1"/>
</dbReference>
<keyword evidence="5 9" id="KW-0067">ATP-binding</keyword>
<reference evidence="12" key="1">
    <citation type="submission" date="2025-08" db="UniProtKB">
        <authorList>
            <consortium name="Ensembl"/>
        </authorList>
    </citation>
    <scope>IDENTIFICATION</scope>
</reference>
<evidence type="ECO:0000256" key="7">
    <source>
        <dbReference type="ARBA" id="ARBA00022943"/>
    </source>
</evidence>
<dbReference type="GO" id="GO:0005694">
    <property type="term" value="C:chromosome"/>
    <property type="evidence" value="ECO:0007669"/>
    <property type="project" value="TreeGrafter"/>
</dbReference>
<evidence type="ECO:0000259" key="11">
    <source>
        <dbReference type="SMART" id="SM00382"/>
    </source>
</evidence>
<feature type="domain" description="AAA+ ATPase" evidence="11">
    <location>
        <begin position="141"/>
        <end position="293"/>
    </location>
</feature>
<protein>
    <recommendedName>
        <fullName evidence="2 10">Pachytene checkpoint protein 2 homolog</fullName>
        <shortName evidence="10">TR-interacting protein 13</shortName>
        <shortName evidence="10">TRIP-13</shortName>
    </recommendedName>
    <alternativeName>
        <fullName evidence="10">Thyroid hormone receptor interactor 13</fullName>
    </alternativeName>
    <alternativeName>
        <fullName evidence="10">Thyroid receptor-interacting protein 13</fullName>
    </alternativeName>
</protein>
<proteinExistence type="inferred from homology"/>
<dbReference type="GO" id="GO:0007094">
    <property type="term" value="P:mitotic spindle assembly checkpoint signaling"/>
    <property type="evidence" value="ECO:0007669"/>
    <property type="project" value="Ensembl"/>
</dbReference>
<dbReference type="Proteomes" id="UP000694559">
    <property type="component" value="Unplaced"/>
</dbReference>
<dbReference type="InterPro" id="IPR003593">
    <property type="entry name" value="AAA+_ATPase"/>
</dbReference>
<dbReference type="PRINTS" id="PR00300">
    <property type="entry name" value="CLPPROTEASEA"/>
</dbReference>
<dbReference type="GO" id="GO:0001673">
    <property type="term" value="C:male germ cell nucleus"/>
    <property type="evidence" value="ECO:0007669"/>
    <property type="project" value="Ensembl"/>
</dbReference>
<evidence type="ECO:0000313" key="12">
    <source>
        <dbReference type="Ensembl" id="ENSNNAP00000009931.1"/>
    </source>
</evidence>
<dbReference type="OMA" id="NVCDSVQ"/>
<accession>A0A8C6X740</accession>
<evidence type="ECO:0000256" key="9">
    <source>
        <dbReference type="RuleBase" id="RU003651"/>
    </source>
</evidence>
<dbReference type="Pfam" id="PF23563">
    <property type="entry name" value="TRIP13_N"/>
    <property type="match status" value="1"/>
</dbReference>
<evidence type="ECO:0000256" key="8">
    <source>
        <dbReference type="ARBA" id="ARBA00023254"/>
    </source>
</evidence>
<dbReference type="GeneTree" id="ENSGT00390000017432"/>
<dbReference type="GO" id="GO:0005524">
    <property type="term" value="F:ATP binding"/>
    <property type="evidence" value="ECO:0007669"/>
    <property type="project" value="UniProtKB-KW"/>
</dbReference>
<dbReference type="InterPro" id="IPR058249">
    <property type="entry name" value="Pch2_C"/>
</dbReference>
<sequence>YLWALKDIKLSVLKLLNRHNVVFGDYKWIEFDDCYLTNNVQSIAIVDTELQVKDRQPISLNKCKLIIHIFHLNEEEYATENLDAEDVHSVAANHWLLPAAGFHHLWESLIYDAEIKSDLLNYMTTTLLFSDRNVDSNLISWNRIILLHGPPGTGKTSLCRAMAQKLTIRLSHRYCYGHLVEINSHSLFSKWFSESGKLVTKMFQKIQEYIDDKDCLVFVLIDEVESLTVARSSFQAGTEPSDAIRVVNAVLTQMDQIKRYPNVVILTTSNISEKIDIAFIDRADIKQYIGPPSPEAIFKIYHSCIEELMKCQIIYPRQQLLTLHELEVMGYVENNVSKLSLLLKDISRKSEGLSGRILRKLPFLAHALYIQSPNVIMTTFLQALSLAVDKQFEEQARLLD</sequence>
<keyword evidence="7" id="KW-0896">Oogenesis</keyword>
<dbReference type="GO" id="GO:0007131">
    <property type="term" value="P:reciprocal meiotic recombination"/>
    <property type="evidence" value="ECO:0007669"/>
    <property type="project" value="UniProtKB-UniRule"/>
</dbReference>
<dbReference type="GO" id="GO:0007286">
    <property type="term" value="P:spermatid development"/>
    <property type="evidence" value="ECO:0007669"/>
    <property type="project" value="Ensembl"/>
</dbReference>
<evidence type="ECO:0000256" key="4">
    <source>
        <dbReference type="ARBA" id="ARBA00022782"/>
    </source>
</evidence>
<keyword evidence="10" id="KW-0539">Nucleus</keyword>
<dbReference type="PROSITE" id="PS00674">
    <property type="entry name" value="AAA"/>
    <property type="match status" value="1"/>
</dbReference>
<keyword evidence="6" id="KW-0744">Spermatogenesis</keyword>
<evidence type="ECO:0000256" key="2">
    <source>
        <dbReference type="ARBA" id="ARBA00022364"/>
    </source>
</evidence>
<dbReference type="GO" id="GO:0051598">
    <property type="term" value="P:meiotic recombination checkpoint signaling"/>
    <property type="evidence" value="ECO:0007669"/>
    <property type="project" value="TreeGrafter"/>
</dbReference>
<dbReference type="InterPro" id="IPR044539">
    <property type="entry name" value="Pch2-like"/>
</dbReference>
<dbReference type="InterPro" id="IPR001270">
    <property type="entry name" value="ClpA/B"/>
</dbReference>
<dbReference type="InterPro" id="IPR003959">
    <property type="entry name" value="ATPase_AAA_core"/>
</dbReference>
<dbReference type="FunFam" id="3.40.50.300:FF:000662">
    <property type="entry name" value="Pachytene checkpoint protein 2 homolog"/>
    <property type="match status" value="1"/>
</dbReference>
<dbReference type="GO" id="GO:0007141">
    <property type="term" value="P:male meiosis I"/>
    <property type="evidence" value="ECO:0007669"/>
    <property type="project" value="Ensembl"/>
</dbReference>
<dbReference type="SMART" id="SM00382">
    <property type="entry name" value="AAA"/>
    <property type="match status" value="1"/>
</dbReference>
<evidence type="ECO:0000256" key="5">
    <source>
        <dbReference type="ARBA" id="ARBA00022840"/>
    </source>
</evidence>
<dbReference type="AlphaFoldDB" id="A0A8C6X740"/>
<dbReference type="PANTHER" id="PTHR45991:SF1">
    <property type="entry name" value="PACHYTENE CHECKPOINT PROTEIN 2 HOMOLOG"/>
    <property type="match status" value="1"/>
</dbReference>
<name>A0A8C6X740_NAJNA</name>
<dbReference type="GO" id="GO:0007130">
    <property type="term" value="P:synaptonemal complex assembly"/>
    <property type="evidence" value="ECO:0007669"/>
    <property type="project" value="Ensembl"/>
</dbReference>
<dbReference type="InterPro" id="IPR003960">
    <property type="entry name" value="ATPase_AAA_CS"/>
</dbReference>
<evidence type="ECO:0000256" key="3">
    <source>
        <dbReference type="ARBA" id="ARBA00022741"/>
    </source>
</evidence>